<sequence length="96" mass="10214">MRRIFALSLLALPLLAGCGQKTEGDAVRQAYDNKADQIDRQAANQSTPTAREIYKDQADSFREEGKDREKGLEGRTPSRGHDGGPTAGGAAPASGQ</sequence>
<evidence type="ECO:0000256" key="2">
    <source>
        <dbReference type="SAM" id="SignalP"/>
    </source>
</evidence>
<organism evidence="3 4">
    <name type="scientific">Sphingomonas abietis</name>
    <dbReference type="NCBI Taxonomy" id="3012344"/>
    <lineage>
        <taxon>Bacteria</taxon>
        <taxon>Pseudomonadati</taxon>
        <taxon>Pseudomonadota</taxon>
        <taxon>Alphaproteobacteria</taxon>
        <taxon>Sphingomonadales</taxon>
        <taxon>Sphingomonadaceae</taxon>
        <taxon>Sphingomonas</taxon>
    </lineage>
</organism>
<keyword evidence="2" id="KW-0732">Signal</keyword>
<feature type="compositionally biased region" description="Basic and acidic residues" evidence="1">
    <location>
        <begin position="52"/>
        <end position="73"/>
    </location>
</feature>
<gene>
    <name evidence="3" type="ORF">PBT88_02495</name>
</gene>
<dbReference type="Proteomes" id="UP001210865">
    <property type="component" value="Chromosome"/>
</dbReference>
<dbReference type="EMBL" id="CP115174">
    <property type="protein sequence ID" value="WBO23027.1"/>
    <property type="molecule type" value="Genomic_DNA"/>
</dbReference>
<evidence type="ECO:0000256" key="1">
    <source>
        <dbReference type="SAM" id="MobiDB-lite"/>
    </source>
</evidence>
<accession>A0ABY7NP90</accession>
<feature type="signal peptide" evidence="2">
    <location>
        <begin position="1"/>
        <end position="16"/>
    </location>
</feature>
<proteinExistence type="predicted"/>
<reference evidence="3 4" key="1">
    <citation type="submission" date="2022-12" db="EMBL/GenBank/DDBJ databases">
        <title>Sphingomonas abieness sp. nov., an endophytic bacterium isolated from Abies koreana.</title>
        <authorList>
            <person name="Jiang L."/>
            <person name="Lee J."/>
        </authorList>
    </citation>
    <scope>NUCLEOTIDE SEQUENCE [LARGE SCALE GENOMIC DNA]</scope>
    <source>
        <strain evidence="4">PAMB 00755</strain>
    </source>
</reference>
<evidence type="ECO:0000313" key="3">
    <source>
        <dbReference type="EMBL" id="WBO23027.1"/>
    </source>
</evidence>
<keyword evidence="4" id="KW-1185">Reference proteome</keyword>
<dbReference type="PROSITE" id="PS51257">
    <property type="entry name" value="PROKAR_LIPOPROTEIN"/>
    <property type="match status" value="1"/>
</dbReference>
<dbReference type="RefSeq" id="WP_270077664.1">
    <property type="nucleotide sequence ID" value="NZ_CP115174.1"/>
</dbReference>
<feature type="chain" id="PRO_5046841008" description="Lipoprotein" evidence="2">
    <location>
        <begin position="17"/>
        <end position="96"/>
    </location>
</feature>
<name>A0ABY7NP90_9SPHN</name>
<feature type="region of interest" description="Disordered" evidence="1">
    <location>
        <begin position="37"/>
        <end position="96"/>
    </location>
</feature>
<evidence type="ECO:0000313" key="4">
    <source>
        <dbReference type="Proteomes" id="UP001210865"/>
    </source>
</evidence>
<evidence type="ECO:0008006" key="5">
    <source>
        <dbReference type="Google" id="ProtNLM"/>
    </source>
</evidence>
<protein>
    <recommendedName>
        <fullName evidence="5">Lipoprotein</fullName>
    </recommendedName>
</protein>